<evidence type="ECO:0000256" key="3">
    <source>
        <dbReference type="ARBA" id="ARBA00022470"/>
    </source>
</evidence>
<reference evidence="12 13" key="2">
    <citation type="submission" date="2018-05" db="EMBL/GenBank/DDBJ databases">
        <title>Lysogenic conversion of Stenotrophomonas maltophilia by temperate phage DLP4.</title>
        <authorList>
            <person name="Dennis J."/>
            <person name="Stothard P."/>
        </authorList>
    </citation>
    <scope>NUCLEOTIDE SEQUENCE [LARGE SCALE GENOMIC DNA]</scope>
</reference>
<evidence type="ECO:0000256" key="9">
    <source>
        <dbReference type="ARBA" id="ARBA00023219"/>
    </source>
</evidence>
<evidence type="ECO:0000256" key="10">
    <source>
        <dbReference type="ARBA" id="ARBA00023296"/>
    </source>
</evidence>
<evidence type="ECO:0000313" key="13">
    <source>
        <dbReference type="Proteomes" id="UP000246280"/>
    </source>
</evidence>
<proteinExistence type="predicted"/>
<dbReference type="GO" id="GO:0099002">
    <property type="term" value="P:symbiont genome ejection through host cell envelope, short tail mechanism"/>
    <property type="evidence" value="ECO:0007669"/>
    <property type="project" value="UniProtKB-KW"/>
</dbReference>
<evidence type="ECO:0000256" key="6">
    <source>
        <dbReference type="ARBA" id="ARBA00022844"/>
    </source>
</evidence>
<accession>A0A2S1GN63</accession>
<feature type="region of interest" description="Disordered" evidence="11">
    <location>
        <begin position="42"/>
        <end position="62"/>
    </location>
</feature>
<keyword evidence="9" id="KW-0231">Viral genome packaging</keyword>
<dbReference type="GeneID" id="54991256"/>
<evidence type="ECO:0000256" key="1">
    <source>
        <dbReference type="ARBA" id="ARBA00003421"/>
    </source>
</evidence>
<keyword evidence="4" id="KW-1162">Viral penetration into host cytoplasm</keyword>
<dbReference type="KEGG" id="vg:54991256"/>
<evidence type="ECO:0008006" key="14">
    <source>
        <dbReference type="Google" id="ProtNLM"/>
    </source>
</evidence>
<protein>
    <recommendedName>
        <fullName evidence="14">Portal protein</fullName>
    </recommendedName>
</protein>
<organism evidence="12 13">
    <name type="scientific">Burkholderia phage vB_BmuP_KL4</name>
    <dbReference type="NCBI Taxonomy" id="2115967"/>
    <lineage>
        <taxon>Viruses</taxon>
        <taxon>Duplodnaviria</taxon>
        <taxon>Heunggongvirae</taxon>
        <taxon>Uroviricota</taxon>
        <taxon>Caudoviricetes</taxon>
        <taxon>Kelquatrovirus</taxon>
        <taxon>Kelquatrovirus KL4</taxon>
    </lineage>
</organism>
<keyword evidence="7" id="KW-0118">Viral capsid assembly</keyword>
<dbReference type="Pfam" id="PF12236">
    <property type="entry name" value="Head-tail_con"/>
    <property type="match status" value="1"/>
</dbReference>
<dbReference type="GO" id="GO:0044423">
    <property type="term" value="C:virion component"/>
    <property type="evidence" value="ECO:0007669"/>
    <property type="project" value="UniProtKB-KW"/>
</dbReference>
<evidence type="ECO:0000256" key="11">
    <source>
        <dbReference type="SAM" id="MobiDB-lite"/>
    </source>
</evidence>
<reference evidence="12 13" key="1">
    <citation type="submission" date="2018-03" db="EMBL/GenBank/DDBJ databases">
        <authorList>
            <person name="Keele B.F."/>
        </authorList>
    </citation>
    <scope>NUCLEOTIDE SEQUENCE [LARGE SCALE GENOMIC DNA]</scope>
</reference>
<keyword evidence="6" id="KW-0946">Virion</keyword>
<feature type="compositionally biased region" description="Basic and acidic residues" evidence="11">
    <location>
        <begin position="50"/>
        <end position="61"/>
    </location>
</feature>
<evidence type="ECO:0000256" key="8">
    <source>
        <dbReference type="ARBA" id="ARBA00023009"/>
    </source>
</evidence>
<dbReference type="Proteomes" id="UP000246280">
    <property type="component" value="Segment"/>
</dbReference>
<keyword evidence="3" id="KW-1244">Viral short tail ejection system</keyword>
<keyword evidence="13" id="KW-1185">Reference proteome</keyword>
<evidence type="ECO:0000313" key="12">
    <source>
        <dbReference type="EMBL" id="AWD90793.1"/>
    </source>
</evidence>
<keyword evidence="5" id="KW-1188">Viral release from host cell</keyword>
<dbReference type="RefSeq" id="YP_009800753.1">
    <property type="nucleotide sequence ID" value="NC_047958.1"/>
</dbReference>
<keyword evidence="8" id="KW-1171">Viral genome ejection through host cell envelope</keyword>
<dbReference type="EMBL" id="MH128984">
    <property type="protein sequence ID" value="AWD90793.1"/>
    <property type="molecule type" value="Genomic_DNA"/>
</dbReference>
<name>A0A2S1GN63_9CAUD</name>
<dbReference type="InterPro" id="IPR020991">
    <property type="entry name" value="Connector_podovirus"/>
</dbReference>
<evidence type="ECO:0000256" key="7">
    <source>
        <dbReference type="ARBA" id="ARBA00022950"/>
    </source>
</evidence>
<keyword evidence="10" id="KW-1160">Virus entry into host cell</keyword>
<comment type="function">
    <text evidence="1">Forms the portal vertex of the capsid. This portal plays critical roles in head assembly, genome packaging, neck/tail attachment, and genome ejection. The portal protein multimerizes as a single ring-shaped homododecamer arranged around a central channel.</text>
</comment>
<evidence type="ECO:0000256" key="4">
    <source>
        <dbReference type="ARBA" id="ARBA00022595"/>
    </source>
</evidence>
<evidence type="ECO:0000256" key="5">
    <source>
        <dbReference type="ARBA" id="ARBA00022612"/>
    </source>
</evidence>
<sequence length="554" mass="61744">MTNDDAKLLEALNADHDRMKEKRQSYEAVWNDVIDFMMPRLDKFGQMPRPDSEKGRERSQRMFDSTAPLALRNFVAAMDSMITPATQVWHRLKTSNDVLNEVPSVKAYLQAVVRALFAVRYRWQGGFVTQMGATYQSIGLFGPGALMIEHDVGHGIVYRNVPMQRLWFAENNAGLIDKTHVLWRLTLRQAAQRFGRENLSPSMQTALERDPEKTHTFYHVVEPRADRDPRKLDGRNMRFGSYWLDEGRDRIIQNSGFRTFPFAIGRFYVGTDDVYGGSPAYDAMPDIRMANDMAKTNIRGAQKMVDPPLLASEDGVLEGFDLRSGSLNWGGLDDRGNEMVKPLLTGKQAQIGIEFSQDTRQTINQWFYVTLFQILVDSGEMTATEVLQRAQEKGVLLAPTLGRTQSELLGPLIQREVDILAEAGQFSGPDFPPMPQELIDAGADVDVEYDSPLNKAMRAGESAATLQWLQQLSVVGQFDQRAMKVPNGLRIARMLADAGGVPVEAMNTDEELQAQAAAEAQAAQMQQVLEAAPVAAGAIKDLSDAQVNAQTARV</sequence>
<comment type="subcellular location">
    <subcellularLocation>
        <location evidence="2">Virion</location>
    </subcellularLocation>
</comment>
<evidence type="ECO:0000256" key="2">
    <source>
        <dbReference type="ARBA" id="ARBA00004328"/>
    </source>
</evidence>